<dbReference type="InterPro" id="IPR044999">
    <property type="entry name" value="CbbY-like"/>
</dbReference>
<comment type="caution">
    <text evidence="1">The sequence shown here is derived from an EMBL/GenBank/DDBJ whole genome shotgun (WGS) entry which is preliminary data.</text>
</comment>
<dbReference type="GO" id="GO:0016787">
    <property type="term" value="F:hydrolase activity"/>
    <property type="evidence" value="ECO:0007669"/>
    <property type="project" value="InterPro"/>
</dbReference>
<gene>
    <name evidence="1" type="ORF">C1H46_023171</name>
</gene>
<reference evidence="1 2" key="1">
    <citation type="journal article" date="2019" name="G3 (Bethesda)">
        <title>Sequencing of a Wild Apple (Malus baccata) Genome Unravels the Differences Between Cultivated and Wild Apple Species Regarding Disease Resistance and Cold Tolerance.</title>
        <authorList>
            <person name="Chen X."/>
        </authorList>
    </citation>
    <scope>NUCLEOTIDE SEQUENCE [LARGE SCALE GENOMIC DNA]</scope>
    <source>
        <strain evidence="2">cv. Shandingzi</strain>
        <tissue evidence="1">Leaves</tissue>
    </source>
</reference>
<evidence type="ECO:0000313" key="1">
    <source>
        <dbReference type="EMBL" id="TQD91245.1"/>
    </source>
</evidence>
<dbReference type="AlphaFoldDB" id="A0A540LXK8"/>
<dbReference type="Proteomes" id="UP000315295">
    <property type="component" value="Unassembled WGS sequence"/>
</dbReference>
<dbReference type="PANTHER" id="PTHR42896">
    <property type="entry name" value="XYLULOSE-1,5-BISPHOSPHATE (XUBP) PHOSPHATASE"/>
    <property type="match status" value="1"/>
</dbReference>
<protein>
    <submittedName>
        <fullName evidence="1">Uncharacterized protein</fullName>
    </submittedName>
</protein>
<evidence type="ECO:0000313" key="2">
    <source>
        <dbReference type="Proteomes" id="UP000315295"/>
    </source>
</evidence>
<keyword evidence="2" id="KW-1185">Reference proteome</keyword>
<proteinExistence type="predicted"/>
<organism evidence="1 2">
    <name type="scientific">Malus baccata</name>
    <name type="common">Siberian crab apple</name>
    <name type="synonym">Pyrus baccata</name>
    <dbReference type="NCBI Taxonomy" id="106549"/>
    <lineage>
        <taxon>Eukaryota</taxon>
        <taxon>Viridiplantae</taxon>
        <taxon>Streptophyta</taxon>
        <taxon>Embryophyta</taxon>
        <taxon>Tracheophyta</taxon>
        <taxon>Spermatophyta</taxon>
        <taxon>Magnoliopsida</taxon>
        <taxon>eudicotyledons</taxon>
        <taxon>Gunneridae</taxon>
        <taxon>Pentapetalae</taxon>
        <taxon>rosids</taxon>
        <taxon>fabids</taxon>
        <taxon>Rosales</taxon>
        <taxon>Rosaceae</taxon>
        <taxon>Amygdaloideae</taxon>
        <taxon>Maleae</taxon>
        <taxon>Malus</taxon>
    </lineage>
</organism>
<sequence length="141" mass="15611">MDAASCSILLAQPFSSTAAVFPPSNNPTARFFALRKNNPNLVPSFSSTFPRNSTFPGKCLHFDRFAAFSSLSGAQDQNPSQELAVLLEVDGVLMDAYRLGNRQTFNAAFKKLGPDCASWTEPVYLDLLRWEIKIMSKDSRI</sequence>
<name>A0A540LXK8_MALBA</name>
<accession>A0A540LXK8</accession>
<dbReference type="PANTHER" id="PTHR42896:SF3">
    <property type="entry name" value="PROTEIN, PUTATIVE, EXPRESSED-RELATED"/>
    <property type="match status" value="1"/>
</dbReference>
<dbReference type="EMBL" id="VIEB01000427">
    <property type="protein sequence ID" value="TQD91245.1"/>
    <property type="molecule type" value="Genomic_DNA"/>
</dbReference>